<sequence>MVPADTVYPLALGAVNVAAGWLLYALLELRLGAPVGVLGGLVLVAVLSQTGNRVRPAPAVES</sequence>
<reference evidence="2" key="1">
    <citation type="submission" date="2021-03" db="EMBL/GenBank/DDBJ databases">
        <title>Genomic Encyclopedia of Type Strains, Phase IV (KMG-IV): sequencing the most valuable type-strain genomes for metagenomic binning, comparative biology and taxonomic classification.</title>
        <authorList>
            <person name="Goeker M."/>
        </authorList>
    </citation>
    <scope>NUCLEOTIDE SEQUENCE</scope>
    <source>
        <strain evidence="2">DSM 26232</strain>
    </source>
</reference>
<organism evidence="2 3">
    <name type="scientific">Halolamina salifodinae</name>
    <dbReference type="NCBI Taxonomy" id="1202767"/>
    <lineage>
        <taxon>Archaea</taxon>
        <taxon>Methanobacteriati</taxon>
        <taxon>Methanobacteriota</taxon>
        <taxon>Stenosarchaea group</taxon>
        <taxon>Halobacteria</taxon>
        <taxon>Halobacteriales</taxon>
        <taxon>Haloferacaceae</taxon>
    </lineage>
</organism>
<accession>A0A8T4H3A4</accession>
<keyword evidence="3" id="KW-1185">Reference proteome</keyword>
<proteinExistence type="predicted"/>
<feature type="transmembrane region" description="Helical" evidence="1">
    <location>
        <begin position="6"/>
        <end position="24"/>
    </location>
</feature>
<keyword evidence="1" id="KW-0812">Transmembrane</keyword>
<keyword evidence="1" id="KW-0472">Membrane</keyword>
<evidence type="ECO:0000313" key="2">
    <source>
        <dbReference type="EMBL" id="MBP1987688.1"/>
    </source>
</evidence>
<dbReference type="RefSeq" id="WP_209492050.1">
    <property type="nucleotide sequence ID" value="NZ_JAGGLC010000004.1"/>
</dbReference>
<gene>
    <name evidence="2" type="ORF">J2753_002189</name>
</gene>
<keyword evidence="1" id="KW-1133">Transmembrane helix</keyword>
<dbReference type="EMBL" id="JAGGLC010000004">
    <property type="protein sequence ID" value="MBP1987688.1"/>
    <property type="molecule type" value="Genomic_DNA"/>
</dbReference>
<feature type="transmembrane region" description="Helical" evidence="1">
    <location>
        <begin position="31"/>
        <end position="48"/>
    </location>
</feature>
<dbReference type="Proteomes" id="UP000823736">
    <property type="component" value="Unassembled WGS sequence"/>
</dbReference>
<protein>
    <submittedName>
        <fullName evidence="2">Uncharacterized protein</fullName>
    </submittedName>
</protein>
<evidence type="ECO:0000256" key="1">
    <source>
        <dbReference type="SAM" id="Phobius"/>
    </source>
</evidence>
<evidence type="ECO:0000313" key="3">
    <source>
        <dbReference type="Proteomes" id="UP000823736"/>
    </source>
</evidence>
<comment type="caution">
    <text evidence="2">The sequence shown here is derived from an EMBL/GenBank/DDBJ whole genome shotgun (WGS) entry which is preliminary data.</text>
</comment>
<dbReference type="AlphaFoldDB" id="A0A8T4H3A4"/>
<name>A0A8T4H3A4_9EURY</name>